<accession>A0A5C2SNB9</accession>
<evidence type="ECO:0000256" key="2">
    <source>
        <dbReference type="PROSITE-ProRule" id="PRU00235"/>
    </source>
</evidence>
<protein>
    <submittedName>
        <fullName evidence="3">RCC1/BLIP-II</fullName>
    </submittedName>
</protein>
<dbReference type="PANTHER" id="PTHR22870:SF466">
    <property type="entry name" value="ANKYRIN REPEAT-CONTAINING PROTEIN"/>
    <property type="match status" value="1"/>
</dbReference>
<dbReference type="PROSITE" id="PS50012">
    <property type="entry name" value="RCC1_3"/>
    <property type="match status" value="5"/>
</dbReference>
<reference evidence="3" key="1">
    <citation type="journal article" date="2018" name="Genome Biol. Evol.">
        <title>Genomics and development of Lentinus tigrinus, a white-rot wood-decaying mushroom with dimorphic fruiting bodies.</title>
        <authorList>
            <person name="Wu B."/>
            <person name="Xu Z."/>
            <person name="Knudson A."/>
            <person name="Carlson A."/>
            <person name="Chen N."/>
            <person name="Kovaka S."/>
            <person name="LaButti K."/>
            <person name="Lipzen A."/>
            <person name="Pennachio C."/>
            <person name="Riley R."/>
            <person name="Schakwitz W."/>
            <person name="Umezawa K."/>
            <person name="Ohm R.A."/>
            <person name="Grigoriev I.V."/>
            <person name="Nagy L.G."/>
            <person name="Gibbons J."/>
            <person name="Hibbett D."/>
        </authorList>
    </citation>
    <scope>NUCLEOTIDE SEQUENCE [LARGE SCALE GENOMIC DNA]</scope>
    <source>
        <strain evidence="3">ALCF2SS1-6</strain>
    </source>
</reference>
<dbReference type="AlphaFoldDB" id="A0A5C2SNB9"/>
<dbReference type="EMBL" id="ML122253">
    <property type="protein sequence ID" value="RPD64788.1"/>
    <property type="molecule type" value="Genomic_DNA"/>
</dbReference>
<organism evidence="3 4">
    <name type="scientific">Lentinus tigrinus ALCF2SS1-6</name>
    <dbReference type="NCBI Taxonomy" id="1328759"/>
    <lineage>
        <taxon>Eukaryota</taxon>
        <taxon>Fungi</taxon>
        <taxon>Dikarya</taxon>
        <taxon>Basidiomycota</taxon>
        <taxon>Agaricomycotina</taxon>
        <taxon>Agaricomycetes</taxon>
        <taxon>Polyporales</taxon>
        <taxon>Polyporaceae</taxon>
        <taxon>Lentinus</taxon>
    </lineage>
</organism>
<gene>
    <name evidence="3" type="ORF">L227DRAFT_268544</name>
</gene>
<keyword evidence="4" id="KW-1185">Reference proteome</keyword>
<dbReference type="PANTHER" id="PTHR22870">
    <property type="entry name" value="REGULATOR OF CHROMOSOME CONDENSATION"/>
    <property type="match status" value="1"/>
</dbReference>
<dbReference type="Proteomes" id="UP000313359">
    <property type="component" value="Unassembled WGS sequence"/>
</dbReference>
<feature type="repeat" description="RCC1" evidence="2">
    <location>
        <begin position="313"/>
        <end position="369"/>
    </location>
</feature>
<evidence type="ECO:0000313" key="4">
    <source>
        <dbReference type="Proteomes" id="UP000313359"/>
    </source>
</evidence>
<dbReference type="Pfam" id="PF00415">
    <property type="entry name" value="RCC1"/>
    <property type="match status" value="1"/>
</dbReference>
<name>A0A5C2SNB9_9APHY</name>
<feature type="repeat" description="RCC1" evidence="2">
    <location>
        <begin position="381"/>
        <end position="441"/>
    </location>
</feature>
<sequence length="442" mass="46309">MPSISLLAAGSNARGQLATGDTEDAHQFRPCIFIGNSAGVLPNRIAAVEQIACGSNHTLALLRTDDGKTELWGCGDGSKGQLGPSYGAHTHKASDDARAVFRPLDLPSELAGVGPLDGFTVRLIAVGWETSYVALSHPDRGDVLFSMGANDFGNLGVGAHTSPRSNPSVHAVDLSNLRPSDEARPGAILKILSLSAGPHHTVVRVSFAFPDGSSRTFLAGWGTSRHGQLGPILNEANRPNPSTSSPHPIPADDPDDIMAISLGNQHTVCLRSSGHLYALGSTRKEQLSGIEALAGVKQIDCTWNGTYALLDSGEVVATGSNTHCQLGRGAGTHERHGGLAPVQFPFALCPGQVSHLICGSEHVLCIIDRSDTSESDAHITREVWGWGWNEHGNLGTGGTDDVGVPVKIWPPPPSVVPAGESAGDIVHAWAGCGTSFLFVHRH</sequence>
<dbReference type="InterPro" id="IPR000408">
    <property type="entry name" value="Reg_chr_condens"/>
</dbReference>
<feature type="repeat" description="RCC1" evidence="2">
    <location>
        <begin position="216"/>
        <end position="273"/>
    </location>
</feature>
<dbReference type="InterPro" id="IPR009091">
    <property type="entry name" value="RCC1/BLIP-II"/>
</dbReference>
<dbReference type="PROSITE" id="PS00626">
    <property type="entry name" value="RCC1_2"/>
    <property type="match status" value="1"/>
</dbReference>
<feature type="repeat" description="RCC1" evidence="2">
    <location>
        <begin position="142"/>
        <end position="207"/>
    </location>
</feature>
<proteinExistence type="predicted"/>
<dbReference type="STRING" id="1328759.A0A5C2SNB9"/>
<dbReference type="OrthoDB" id="5370059at2759"/>
<keyword evidence="1" id="KW-0677">Repeat</keyword>
<evidence type="ECO:0000256" key="1">
    <source>
        <dbReference type="ARBA" id="ARBA00022737"/>
    </source>
</evidence>
<dbReference type="Pfam" id="PF13540">
    <property type="entry name" value="RCC1_2"/>
    <property type="match status" value="2"/>
</dbReference>
<feature type="repeat" description="RCC1" evidence="2">
    <location>
        <begin position="4"/>
        <end position="64"/>
    </location>
</feature>
<dbReference type="Gene3D" id="2.130.10.30">
    <property type="entry name" value="Regulator of chromosome condensation 1/beta-lactamase-inhibitor protein II"/>
    <property type="match status" value="2"/>
</dbReference>
<evidence type="ECO:0000313" key="3">
    <source>
        <dbReference type="EMBL" id="RPD64788.1"/>
    </source>
</evidence>
<dbReference type="SUPFAM" id="SSF50985">
    <property type="entry name" value="RCC1/BLIP-II"/>
    <property type="match status" value="1"/>
</dbReference>
<dbReference type="InterPro" id="IPR051210">
    <property type="entry name" value="Ub_ligase/GEF_domain"/>
</dbReference>